<dbReference type="Proteomes" id="UP000634136">
    <property type="component" value="Unassembled WGS sequence"/>
</dbReference>
<dbReference type="SUPFAM" id="SSF53756">
    <property type="entry name" value="UDP-Glycosyltransferase/glycogen phosphorylase"/>
    <property type="match status" value="1"/>
</dbReference>
<reference evidence="3" key="1">
    <citation type="submission" date="2020-09" db="EMBL/GenBank/DDBJ databases">
        <title>Genome-Enabled Discovery of Anthraquinone Biosynthesis in Senna tora.</title>
        <authorList>
            <person name="Kang S.-H."/>
            <person name="Pandey R.P."/>
            <person name="Lee C.-M."/>
            <person name="Sim J.-S."/>
            <person name="Jeong J.-T."/>
            <person name="Choi B.-S."/>
            <person name="Jung M."/>
            <person name="Ginzburg D."/>
            <person name="Zhao K."/>
            <person name="Won S.Y."/>
            <person name="Oh T.-J."/>
            <person name="Yu Y."/>
            <person name="Kim N.-H."/>
            <person name="Lee O.R."/>
            <person name="Lee T.-H."/>
            <person name="Bashyal P."/>
            <person name="Kim T.-S."/>
            <person name="Lee W.-H."/>
            <person name="Kawkins C."/>
            <person name="Kim C.-K."/>
            <person name="Kim J.S."/>
            <person name="Ahn B.O."/>
            <person name="Rhee S.Y."/>
            <person name="Sohng J.K."/>
        </authorList>
    </citation>
    <scope>NUCLEOTIDE SEQUENCE</scope>
    <source>
        <tissue evidence="3">Leaf</tissue>
    </source>
</reference>
<proteinExistence type="inferred from homology"/>
<dbReference type="PANTHER" id="PTHR11926:SF1530">
    <property type="entry name" value="EF-HAND DOMAIN-CONTAINING PROTEIN"/>
    <property type="match status" value="1"/>
</dbReference>
<comment type="similarity">
    <text evidence="1">Belongs to the UDP-glycosyltransferase family.</text>
</comment>
<dbReference type="FunFam" id="3.40.50.2000:FF:000108">
    <property type="entry name" value="UDP-glycosyltransferase 83A1"/>
    <property type="match status" value="1"/>
</dbReference>
<dbReference type="AlphaFoldDB" id="A0A834TRE5"/>
<organism evidence="3 4">
    <name type="scientific">Senna tora</name>
    <dbReference type="NCBI Taxonomy" id="362788"/>
    <lineage>
        <taxon>Eukaryota</taxon>
        <taxon>Viridiplantae</taxon>
        <taxon>Streptophyta</taxon>
        <taxon>Embryophyta</taxon>
        <taxon>Tracheophyta</taxon>
        <taxon>Spermatophyta</taxon>
        <taxon>Magnoliopsida</taxon>
        <taxon>eudicotyledons</taxon>
        <taxon>Gunneridae</taxon>
        <taxon>Pentapetalae</taxon>
        <taxon>rosids</taxon>
        <taxon>fabids</taxon>
        <taxon>Fabales</taxon>
        <taxon>Fabaceae</taxon>
        <taxon>Caesalpinioideae</taxon>
        <taxon>Cassia clade</taxon>
        <taxon>Senna</taxon>
    </lineage>
</organism>
<evidence type="ECO:0000313" key="3">
    <source>
        <dbReference type="EMBL" id="KAF7822419.1"/>
    </source>
</evidence>
<dbReference type="FunFam" id="3.40.50.2000:FF:000061">
    <property type="entry name" value="UDP-glycosyltransferase 83A1"/>
    <property type="match status" value="1"/>
</dbReference>
<dbReference type="CDD" id="cd03784">
    <property type="entry name" value="GT1_Gtf-like"/>
    <property type="match status" value="1"/>
</dbReference>
<dbReference type="OrthoDB" id="5835829at2759"/>
<gene>
    <name evidence="3" type="ORF">G2W53_027874</name>
</gene>
<dbReference type="Pfam" id="PF00201">
    <property type="entry name" value="UDPGT"/>
    <property type="match status" value="1"/>
</dbReference>
<dbReference type="EMBL" id="JAAIUW010000008">
    <property type="protein sequence ID" value="KAF7822419.1"/>
    <property type="molecule type" value="Genomic_DNA"/>
</dbReference>
<dbReference type="GO" id="GO:0080044">
    <property type="term" value="F:quercetin 7-O-glucosyltransferase activity"/>
    <property type="evidence" value="ECO:0007669"/>
    <property type="project" value="TreeGrafter"/>
</dbReference>
<dbReference type="PANTHER" id="PTHR11926">
    <property type="entry name" value="GLUCOSYL/GLUCURONOSYL TRANSFERASES"/>
    <property type="match status" value="1"/>
</dbReference>
<dbReference type="Gene3D" id="3.40.50.2000">
    <property type="entry name" value="Glycogen Phosphorylase B"/>
    <property type="match status" value="2"/>
</dbReference>
<dbReference type="GO" id="GO:0080043">
    <property type="term" value="F:quercetin 3-O-glucosyltransferase activity"/>
    <property type="evidence" value="ECO:0007669"/>
    <property type="project" value="TreeGrafter"/>
</dbReference>
<evidence type="ECO:0000256" key="1">
    <source>
        <dbReference type="ARBA" id="ARBA00009995"/>
    </source>
</evidence>
<protein>
    <submittedName>
        <fullName evidence="3">UDP-glycosyltransferase 83A1-like</fullName>
    </submittedName>
</protein>
<accession>A0A834TRE5</accession>
<name>A0A834TRE5_9FABA</name>
<dbReference type="InterPro" id="IPR002213">
    <property type="entry name" value="UDP_glucos_trans"/>
</dbReference>
<sequence>MAKTQTSHFLVIPFPVLGHVNPFMQFSHVVAKHGCKVTFLNTESSQKRANQAASASASASSDQTAARINFVTLPDGLDPEDERNDPLKFLFSIKTSMPPLLPKLIEEVNELDGGENKISCIVVSMNMGWALEVGQKMGIKGALLFPGSATTLACTDSMHRLIDEGIIDPQNGLPTKKQEIKLCPDMPSMDSSRLPWCTLPKPFFDHLLQEMQTLRLGSWWLCNTTHQLEPWAFSLSPKLLPIGPFIDQTTASFWQEDTDCLQWLDHHPPKSVIYISFGSLAVMDPTQFTELALGLDLLQKPFLWVVRPNNKGLVYPQEFKGCKGKIVGWAPQKKVLAHPTIACFISHCGWNSTMEGVYSGVPFLCWPFFTDQFQDKAYVCDVWKVGMGFEKDENGIITRGEIKKKVEELLADEGIRERSLKLKEMTLNNVDEGGQSSNNLNMFINWAKE</sequence>
<evidence type="ECO:0000256" key="2">
    <source>
        <dbReference type="ARBA" id="ARBA00022679"/>
    </source>
</evidence>
<comment type="caution">
    <text evidence="3">The sequence shown here is derived from an EMBL/GenBank/DDBJ whole genome shotgun (WGS) entry which is preliminary data.</text>
</comment>
<evidence type="ECO:0000313" key="4">
    <source>
        <dbReference type="Proteomes" id="UP000634136"/>
    </source>
</evidence>
<keyword evidence="2 3" id="KW-0808">Transferase</keyword>
<keyword evidence="4" id="KW-1185">Reference proteome</keyword>